<evidence type="ECO:0000259" key="5">
    <source>
        <dbReference type="PROSITE" id="PS51523"/>
    </source>
</evidence>
<organism evidence="6 7">
    <name type="scientific">Canna indica</name>
    <name type="common">Indian-shot</name>
    <dbReference type="NCBI Taxonomy" id="4628"/>
    <lineage>
        <taxon>Eukaryota</taxon>
        <taxon>Viridiplantae</taxon>
        <taxon>Streptophyta</taxon>
        <taxon>Embryophyta</taxon>
        <taxon>Tracheophyta</taxon>
        <taxon>Spermatophyta</taxon>
        <taxon>Magnoliopsida</taxon>
        <taxon>Liliopsida</taxon>
        <taxon>Zingiberales</taxon>
        <taxon>Cannaceae</taxon>
        <taxon>Canna</taxon>
    </lineage>
</organism>
<keyword evidence="1" id="KW-0479">Metal-binding</keyword>
<evidence type="ECO:0000256" key="2">
    <source>
        <dbReference type="ARBA" id="ARBA00022771"/>
    </source>
</evidence>
<sequence>MGLHQAPRKDSSNGSPVKSKDKVVRYKECRKNHAARIGGYAVDGCREFMAAGGEGTSQALICAACSCHRSFHKREVEADPVCDCSSNSTSPRDYEEELKASEMDGVLLCQGESLICSLDADVLTLYSSSV</sequence>
<evidence type="ECO:0000256" key="3">
    <source>
        <dbReference type="ARBA" id="ARBA00022833"/>
    </source>
</evidence>
<dbReference type="GO" id="GO:0003700">
    <property type="term" value="F:DNA-binding transcription factor activity"/>
    <property type="evidence" value="ECO:0007669"/>
    <property type="project" value="TreeGrafter"/>
</dbReference>
<dbReference type="GO" id="GO:0005634">
    <property type="term" value="C:nucleus"/>
    <property type="evidence" value="ECO:0007669"/>
    <property type="project" value="TreeGrafter"/>
</dbReference>
<dbReference type="PANTHER" id="PTHR31948">
    <property type="entry name" value="ZINC-FINGER HOMEODOMAIN PROTEIN 2"/>
    <property type="match status" value="1"/>
</dbReference>
<evidence type="ECO:0000313" key="7">
    <source>
        <dbReference type="Proteomes" id="UP001327560"/>
    </source>
</evidence>
<evidence type="ECO:0000256" key="4">
    <source>
        <dbReference type="SAM" id="MobiDB-lite"/>
    </source>
</evidence>
<reference evidence="6 7" key="1">
    <citation type="submission" date="2023-10" db="EMBL/GenBank/DDBJ databases">
        <title>Chromosome-scale genome assembly provides insights into flower coloration mechanisms of Canna indica.</title>
        <authorList>
            <person name="Li C."/>
        </authorList>
    </citation>
    <scope>NUCLEOTIDE SEQUENCE [LARGE SCALE GENOMIC DNA]</scope>
    <source>
        <tissue evidence="6">Flower</tissue>
    </source>
</reference>
<dbReference type="GO" id="GO:0000976">
    <property type="term" value="F:transcription cis-regulatory region binding"/>
    <property type="evidence" value="ECO:0007669"/>
    <property type="project" value="TreeGrafter"/>
</dbReference>
<dbReference type="PANTHER" id="PTHR31948:SF171">
    <property type="entry name" value="HOMEOBOX DOMAIN-CONTAINING PROTEIN"/>
    <property type="match status" value="1"/>
</dbReference>
<feature type="domain" description="ZF-HD dimerization-type" evidence="5">
    <location>
        <begin position="26"/>
        <end position="75"/>
    </location>
</feature>
<protein>
    <submittedName>
        <fullName evidence="6">Mini zinc finger protein 2</fullName>
    </submittedName>
</protein>
<dbReference type="NCBIfam" id="TIGR01566">
    <property type="entry name" value="ZF_HD_prot_N"/>
    <property type="match status" value="1"/>
</dbReference>
<dbReference type="EMBL" id="CP136893">
    <property type="protein sequence ID" value="WOL03873.1"/>
    <property type="molecule type" value="Genomic_DNA"/>
</dbReference>
<proteinExistence type="predicted"/>
<dbReference type="Proteomes" id="UP001327560">
    <property type="component" value="Chromosome 4"/>
</dbReference>
<dbReference type="Pfam" id="PF04770">
    <property type="entry name" value="ZF-HD_dimer"/>
    <property type="match status" value="1"/>
</dbReference>
<dbReference type="PROSITE" id="PS51523">
    <property type="entry name" value="ZF_HD_DIMER"/>
    <property type="match status" value="1"/>
</dbReference>
<keyword evidence="2" id="KW-0863">Zinc-finger</keyword>
<gene>
    <name evidence="6" type="ORF">Cni_G12593</name>
</gene>
<dbReference type="InterPro" id="IPR006456">
    <property type="entry name" value="ZF_HD_homeobox_Cys/His_dimer"/>
</dbReference>
<evidence type="ECO:0000256" key="1">
    <source>
        <dbReference type="ARBA" id="ARBA00022723"/>
    </source>
</evidence>
<dbReference type="AlphaFoldDB" id="A0AAQ3K850"/>
<keyword evidence="3" id="KW-0862">Zinc</keyword>
<name>A0AAQ3K850_9LILI</name>
<dbReference type="GO" id="GO:0008270">
    <property type="term" value="F:zinc ion binding"/>
    <property type="evidence" value="ECO:0007669"/>
    <property type="project" value="UniProtKB-KW"/>
</dbReference>
<accession>A0AAQ3K850</accession>
<feature type="region of interest" description="Disordered" evidence="4">
    <location>
        <begin position="1"/>
        <end position="22"/>
    </location>
</feature>
<evidence type="ECO:0000313" key="6">
    <source>
        <dbReference type="EMBL" id="WOL03873.1"/>
    </source>
</evidence>
<dbReference type="GO" id="GO:0050793">
    <property type="term" value="P:regulation of developmental process"/>
    <property type="evidence" value="ECO:0007669"/>
    <property type="project" value="TreeGrafter"/>
</dbReference>
<keyword evidence="7" id="KW-1185">Reference proteome</keyword>